<dbReference type="AlphaFoldDB" id="A0A4Q9MLH9"/>
<sequence>MSGKTTRLTCRIDINRDIPQRMRVSIRVARGGEDIVRDDDRDDIRSVLRLCEVVVHLQPAYTASNLHHQHDDAVTGKTLGEMYLDYLPCPRFLEHGR</sequence>
<proteinExistence type="predicted"/>
<gene>
    <name evidence="1" type="ORF">BD311DRAFT_758293</name>
</gene>
<dbReference type="EMBL" id="ML143421">
    <property type="protein sequence ID" value="TBU28480.1"/>
    <property type="molecule type" value="Genomic_DNA"/>
</dbReference>
<evidence type="ECO:0000313" key="1">
    <source>
        <dbReference type="EMBL" id="TBU28480.1"/>
    </source>
</evidence>
<name>A0A4Q9MLH9_9APHY</name>
<dbReference type="Proteomes" id="UP000292957">
    <property type="component" value="Unassembled WGS sequence"/>
</dbReference>
<protein>
    <submittedName>
        <fullName evidence="1">Uncharacterized protein</fullName>
    </submittedName>
</protein>
<organism evidence="1">
    <name type="scientific">Dichomitus squalens</name>
    <dbReference type="NCBI Taxonomy" id="114155"/>
    <lineage>
        <taxon>Eukaryota</taxon>
        <taxon>Fungi</taxon>
        <taxon>Dikarya</taxon>
        <taxon>Basidiomycota</taxon>
        <taxon>Agaricomycotina</taxon>
        <taxon>Agaricomycetes</taxon>
        <taxon>Polyporales</taxon>
        <taxon>Polyporaceae</taxon>
        <taxon>Dichomitus</taxon>
    </lineage>
</organism>
<reference evidence="1" key="1">
    <citation type="submission" date="2019-01" db="EMBL/GenBank/DDBJ databases">
        <title>Draft genome sequences of three monokaryotic isolates of the white-rot basidiomycete fungus Dichomitus squalens.</title>
        <authorList>
            <consortium name="DOE Joint Genome Institute"/>
            <person name="Lopez S.C."/>
            <person name="Andreopoulos B."/>
            <person name="Pangilinan J."/>
            <person name="Lipzen A."/>
            <person name="Riley R."/>
            <person name="Ahrendt S."/>
            <person name="Ng V."/>
            <person name="Barry K."/>
            <person name="Daum C."/>
            <person name="Grigoriev I.V."/>
            <person name="Hilden K.S."/>
            <person name="Makela M.R."/>
            <person name="de Vries R.P."/>
        </authorList>
    </citation>
    <scope>NUCLEOTIDE SEQUENCE [LARGE SCALE GENOMIC DNA]</scope>
    <source>
        <strain evidence="1">OM18370.1</strain>
    </source>
</reference>
<accession>A0A4Q9MLH9</accession>